<dbReference type="PANTHER" id="PTHR31531:SF2">
    <property type="entry name" value="E3 UBIQUITIN-PROTEIN LIGASE E3D"/>
    <property type="match status" value="1"/>
</dbReference>
<protein>
    <submittedName>
        <fullName evidence="1">Nipped-B-like protein A</fullName>
    </submittedName>
</protein>
<dbReference type="GO" id="GO:0030332">
    <property type="term" value="F:cyclin binding"/>
    <property type="evidence" value="ECO:0007669"/>
    <property type="project" value="TreeGrafter"/>
</dbReference>
<dbReference type="GO" id="GO:0051865">
    <property type="term" value="P:protein autoubiquitination"/>
    <property type="evidence" value="ECO:0007669"/>
    <property type="project" value="TreeGrafter"/>
</dbReference>
<name>A0AAJ0BZ16_9PEZI</name>
<dbReference type="EMBL" id="MU839019">
    <property type="protein sequence ID" value="KAK1764706.1"/>
    <property type="molecule type" value="Genomic_DNA"/>
</dbReference>
<dbReference type="GO" id="GO:0005634">
    <property type="term" value="C:nucleus"/>
    <property type="evidence" value="ECO:0007669"/>
    <property type="project" value="TreeGrafter"/>
</dbReference>
<comment type="caution">
    <text evidence="1">The sequence shown here is derived from an EMBL/GenBank/DDBJ whole genome shotgun (WGS) entry which is preliminary data.</text>
</comment>
<dbReference type="GO" id="GO:0005829">
    <property type="term" value="C:cytosol"/>
    <property type="evidence" value="ECO:0007669"/>
    <property type="project" value="TreeGrafter"/>
</dbReference>
<dbReference type="GO" id="GO:0061630">
    <property type="term" value="F:ubiquitin protein ligase activity"/>
    <property type="evidence" value="ECO:0007669"/>
    <property type="project" value="TreeGrafter"/>
</dbReference>
<organism evidence="1 2">
    <name type="scientific">Phialemonium atrogriseum</name>
    <dbReference type="NCBI Taxonomy" id="1093897"/>
    <lineage>
        <taxon>Eukaryota</taxon>
        <taxon>Fungi</taxon>
        <taxon>Dikarya</taxon>
        <taxon>Ascomycota</taxon>
        <taxon>Pezizomycotina</taxon>
        <taxon>Sordariomycetes</taxon>
        <taxon>Sordariomycetidae</taxon>
        <taxon>Cephalothecales</taxon>
        <taxon>Cephalothecaceae</taxon>
        <taxon>Phialemonium</taxon>
    </lineage>
</organism>
<accession>A0AAJ0BZ16</accession>
<dbReference type="InterPro" id="IPR019193">
    <property type="entry name" value="UBQ-conj_enz_E2-bd_prot"/>
</dbReference>
<dbReference type="GO" id="GO:0000209">
    <property type="term" value="P:protein polyubiquitination"/>
    <property type="evidence" value="ECO:0007669"/>
    <property type="project" value="TreeGrafter"/>
</dbReference>
<evidence type="ECO:0000313" key="1">
    <source>
        <dbReference type="EMBL" id="KAK1764706.1"/>
    </source>
</evidence>
<dbReference type="GeneID" id="85305732"/>
<proteinExistence type="predicted"/>
<sequence>MASPPPPPGISIYAELLQNIRQVSVAASLSSPANASTAATVAPNGSTIRLRHDGLDASLALPARVAAPPSALPIPSAAPSSSLAWRLPLLLLAPGHQVRQEQHRSDLDAVPWPATALLPGGPVGCRGCGGLVVGVGRVRAWKDLPSENWAEMMEFWHCHKPGDHGHGHGGHGEADGRADEKSLAARGYGADSAISAQEGVGFVDLTSFLFSEGDCEGILYSLASGTGSTDRSALMEEEADDVRRTIHISCAGCEARLGYFNQRTSAVTLFKWQVSCTTKESATSLPSQLPPQPTVAECLSATLIATTSRSGSSKSLLVPIPEGGPASAPATATASLHLWTLNNTIRYSSTALADPTTPVPAMKLLYRTVGAAEADRMLDAVASDVQEVGGLPADAVAAVAAELEVGTALLPPAEREFRGWQVGLLRRWEGG</sequence>
<reference evidence="1" key="1">
    <citation type="submission" date="2023-06" db="EMBL/GenBank/DDBJ databases">
        <title>Genome-scale phylogeny and comparative genomics of the fungal order Sordariales.</title>
        <authorList>
            <consortium name="Lawrence Berkeley National Laboratory"/>
            <person name="Hensen N."/>
            <person name="Bonometti L."/>
            <person name="Westerberg I."/>
            <person name="Brannstrom I.O."/>
            <person name="Guillou S."/>
            <person name="Cros-Aarteil S."/>
            <person name="Calhoun S."/>
            <person name="Haridas S."/>
            <person name="Kuo A."/>
            <person name="Mondo S."/>
            <person name="Pangilinan J."/>
            <person name="Riley R."/>
            <person name="Labutti K."/>
            <person name="Andreopoulos B."/>
            <person name="Lipzen A."/>
            <person name="Chen C."/>
            <person name="Yanf M."/>
            <person name="Daum C."/>
            <person name="Ng V."/>
            <person name="Clum A."/>
            <person name="Steindorff A."/>
            <person name="Ohm R."/>
            <person name="Martin F."/>
            <person name="Silar P."/>
            <person name="Natvig D."/>
            <person name="Lalanne C."/>
            <person name="Gautier V."/>
            <person name="Ament-Velasquez S.L."/>
            <person name="Kruys A."/>
            <person name="Hutchinson M.I."/>
            <person name="Powell A.J."/>
            <person name="Barry K."/>
            <person name="Miller A.N."/>
            <person name="Grigoriev I.V."/>
            <person name="Debuchy R."/>
            <person name="Gladieux P."/>
            <person name="Thoren M.H."/>
            <person name="Johannesson H."/>
        </authorList>
    </citation>
    <scope>NUCLEOTIDE SEQUENCE</scope>
    <source>
        <strain evidence="1">8032-3</strain>
    </source>
</reference>
<dbReference type="AlphaFoldDB" id="A0AAJ0BZ16"/>
<dbReference type="Pfam" id="PF09814">
    <property type="entry name" value="HECT_2"/>
    <property type="match status" value="1"/>
</dbReference>
<dbReference type="GO" id="GO:0043161">
    <property type="term" value="P:proteasome-mediated ubiquitin-dependent protein catabolic process"/>
    <property type="evidence" value="ECO:0007669"/>
    <property type="project" value="TreeGrafter"/>
</dbReference>
<dbReference type="Proteomes" id="UP001244011">
    <property type="component" value="Unassembled WGS sequence"/>
</dbReference>
<dbReference type="PANTHER" id="PTHR31531">
    <property type="entry name" value="E3 UBIQUITIN-PROTEIN LIGASE E3D FAMILY MEMBER"/>
    <property type="match status" value="1"/>
</dbReference>
<dbReference type="GO" id="GO:0031624">
    <property type="term" value="F:ubiquitin conjugating enzyme binding"/>
    <property type="evidence" value="ECO:0007669"/>
    <property type="project" value="TreeGrafter"/>
</dbReference>
<dbReference type="RefSeq" id="XP_060280919.1">
    <property type="nucleotide sequence ID" value="XM_060422545.1"/>
</dbReference>
<dbReference type="GO" id="GO:0000151">
    <property type="term" value="C:ubiquitin ligase complex"/>
    <property type="evidence" value="ECO:0007669"/>
    <property type="project" value="TreeGrafter"/>
</dbReference>
<evidence type="ECO:0000313" key="2">
    <source>
        <dbReference type="Proteomes" id="UP001244011"/>
    </source>
</evidence>
<keyword evidence="2" id="KW-1185">Reference proteome</keyword>
<gene>
    <name evidence="1" type="ORF">QBC33DRAFT_196530</name>
</gene>
<dbReference type="GO" id="GO:0006513">
    <property type="term" value="P:protein monoubiquitination"/>
    <property type="evidence" value="ECO:0007669"/>
    <property type="project" value="TreeGrafter"/>
</dbReference>